<dbReference type="EMBL" id="NEVQ01000007">
    <property type="protein sequence ID" value="OZI59411.1"/>
    <property type="molecule type" value="Genomic_DNA"/>
</dbReference>
<evidence type="ECO:0000313" key="3">
    <source>
        <dbReference type="Proteomes" id="UP000216885"/>
    </source>
</evidence>
<reference evidence="2 3" key="1">
    <citation type="submission" date="2017-05" db="EMBL/GenBank/DDBJ databases">
        <title>Complete and WGS of Bordetella genogroups.</title>
        <authorList>
            <person name="Spilker T."/>
            <person name="LiPuma J."/>
        </authorList>
    </citation>
    <scope>NUCLEOTIDE SEQUENCE [LARGE SCALE GENOMIC DNA]</scope>
    <source>
        <strain evidence="2 3">AU9919</strain>
    </source>
</reference>
<accession>A0A261UCS6</accession>
<protein>
    <submittedName>
        <fullName evidence="2">Fimbrial protein</fullName>
    </submittedName>
</protein>
<evidence type="ECO:0000313" key="2">
    <source>
        <dbReference type="EMBL" id="OZI59411.1"/>
    </source>
</evidence>
<proteinExistence type="predicted"/>
<organism evidence="2 3">
    <name type="scientific">Bordetella genomosp. 4</name>
    <dbReference type="NCBI Taxonomy" id="463044"/>
    <lineage>
        <taxon>Bacteria</taxon>
        <taxon>Pseudomonadati</taxon>
        <taxon>Pseudomonadota</taxon>
        <taxon>Betaproteobacteria</taxon>
        <taxon>Burkholderiales</taxon>
        <taxon>Alcaligenaceae</taxon>
        <taxon>Bordetella</taxon>
    </lineage>
</organism>
<feature type="region of interest" description="Disordered" evidence="1">
    <location>
        <begin position="20"/>
        <end position="86"/>
    </location>
</feature>
<comment type="caution">
    <text evidence="2">The sequence shown here is derived from an EMBL/GenBank/DDBJ whole genome shotgun (WGS) entry which is preliminary data.</text>
</comment>
<gene>
    <name evidence="2" type="ORF">CAL20_05045</name>
</gene>
<keyword evidence="3" id="KW-1185">Reference proteome</keyword>
<name>A0A261UCS6_9BORD</name>
<evidence type="ECO:0000256" key="1">
    <source>
        <dbReference type="SAM" id="MobiDB-lite"/>
    </source>
</evidence>
<dbReference type="AlphaFoldDB" id="A0A261UCS6"/>
<dbReference type="Proteomes" id="UP000216885">
    <property type="component" value="Unassembled WGS sequence"/>
</dbReference>
<sequence length="412" mass="42874">MRVLSPTQSLPVAPVANVPFQELPLDPSPCQMQPAEGLKDASLLESPSPAAPENAIGTVDADHGNAPPPDSSPGGPSAVSEVPADPPAALPVECANLFPDIVPVPEQEYSFGLETVDPSLQEPVVVVTSGHPSTRPWFSAVGSQQGFSYSGGQWTYRDTVGPTVSMGNLTANAPIWGSAVPIGGLQVSSSWSGGAQTLAQGAFAYSSAVGRLNYTDTTASAGAIDYGVTAGSGSLRYGLTPKLTLESQMQSAPDMSTHGLGTTYAAGDLGTFQMGATQSNFDHVNAWRYRFGYNVNLAESVSLAVTNEQIGAGFGDLSDYRSGAVGAPTMRNTLAAGVPLRGWGTLTGSYTGTRESGVAVEQRFGLEHSMLVAPSVRLAVGADRDVVTGDYEMRAGITMPVDAFMRGRWLPW</sequence>